<evidence type="ECO:0000256" key="2">
    <source>
        <dbReference type="ARBA" id="ARBA00022630"/>
    </source>
</evidence>
<keyword evidence="3 5" id="KW-0274">FAD</keyword>
<protein>
    <recommendedName>
        <fullName evidence="7">Photolyase/cryptochrome alpha/beta domain-containing protein</fullName>
    </recommendedName>
</protein>
<dbReference type="InterPro" id="IPR005101">
    <property type="entry name" value="Cryptochr/Photolyase_FAD-bd"/>
</dbReference>
<dbReference type="PROSITE" id="PS51645">
    <property type="entry name" value="PHR_CRY_ALPHA_BETA"/>
    <property type="match status" value="1"/>
</dbReference>
<dbReference type="GO" id="GO:0005737">
    <property type="term" value="C:cytoplasm"/>
    <property type="evidence" value="ECO:0007669"/>
    <property type="project" value="TreeGrafter"/>
</dbReference>
<dbReference type="GO" id="GO:0005634">
    <property type="term" value="C:nucleus"/>
    <property type="evidence" value="ECO:0007669"/>
    <property type="project" value="TreeGrafter"/>
</dbReference>
<evidence type="ECO:0000256" key="3">
    <source>
        <dbReference type="ARBA" id="ARBA00022827"/>
    </source>
</evidence>
<organism evidence="8 9">
    <name type="scientific">Agaricus bisporus var. burnettii</name>
    <dbReference type="NCBI Taxonomy" id="192524"/>
    <lineage>
        <taxon>Eukaryota</taxon>
        <taxon>Fungi</taxon>
        <taxon>Dikarya</taxon>
        <taxon>Basidiomycota</taxon>
        <taxon>Agaricomycotina</taxon>
        <taxon>Agaricomycetes</taxon>
        <taxon>Agaricomycetidae</taxon>
        <taxon>Agaricales</taxon>
        <taxon>Agaricineae</taxon>
        <taxon>Agaricaceae</taxon>
        <taxon>Agaricus</taxon>
    </lineage>
</organism>
<feature type="binding site" evidence="5">
    <location>
        <begin position="347"/>
        <end position="351"/>
    </location>
    <ligand>
        <name>FAD</name>
        <dbReference type="ChEBI" id="CHEBI:57692"/>
    </ligand>
</feature>
<proteinExistence type="inferred from homology"/>
<dbReference type="Pfam" id="PF00875">
    <property type="entry name" value="DNA_photolyase"/>
    <property type="match status" value="1"/>
</dbReference>
<dbReference type="GO" id="GO:0071949">
    <property type="term" value="F:FAD binding"/>
    <property type="evidence" value="ECO:0007669"/>
    <property type="project" value="TreeGrafter"/>
</dbReference>
<dbReference type="InterPro" id="IPR014729">
    <property type="entry name" value="Rossmann-like_a/b/a_fold"/>
</dbReference>
<dbReference type="GO" id="GO:0032922">
    <property type="term" value="P:circadian regulation of gene expression"/>
    <property type="evidence" value="ECO:0007669"/>
    <property type="project" value="TreeGrafter"/>
</dbReference>
<dbReference type="GO" id="GO:0003677">
    <property type="term" value="F:DNA binding"/>
    <property type="evidence" value="ECO:0007669"/>
    <property type="project" value="TreeGrafter"/>
</dbReference>
<dbReference type="GO" id="GO:0006139">
    <property type="term" value="P:nucleobase-containing compound metabolic process"/>
    <property type="evidence" value="ECO:0007669"/>
    <property type="project" value="UniProtKB-ARBA"/>
</dbReference>
<dbReference type="Gene3D" id="3.40.50.620">
    <property type="entry name" value="HUPs"/>
    <property type="match status" value="1"/>
</dbReference>
<dbReference type="GO" id="GO:0043153">
    <property type="term" value="P:entrainment of circadian clock by photoperiod"/>
    <property type="evidence" value="ECO:0007669"/>
    <property type="project" value="TreeGrafter"/>
</dbReference>
<gene>
    <name evidence="8" type="ORF">Agabi119p4_4410</name>
</gene>
<feature type="binding site" evidence="5">
    <location>
        <position position="335"/>
    </location>
    <ligand>
        <name>FAD</name>
        <dbReference type="ChEBI" id="CHEBI:57692"/>
    </ligand>
</feature>
<dbReference type="GO" id="GO:0003904">
    <property type="term" value="F:deoxyribodipyrimidine photo-lyase activity"/>
    <property type="evidence" value="ECO:0007669"/>
    <property type="project" value="TreeGrafter"/>
</dbReference>
<feature type="binding site" evidence="5">
    <location>
        <begin position="503"/>
        <end position="505"/>
    </location>
    <ligand>
        <name>FAD</name>
        <dbReference type="ChEBI" id="CHEBI:57692"/>
    </ligand>
</feature>
<evidence type="ECO:0000256" key="1">
    <source>
        <dbReference type="ARBA" id="ARBA00005862"/>
    </source>
</evidence>
<feature type="site" description="Electron transfer via tryptophanyl radical" evidence="6">
    <location>
        <position position="423"/>
    </location>
</feature>
<dbReference type="InterPro" id="IPR006050">
    <property type="entry name" value="DNA_photolyase_N"/>
</dbReference>
<evidence type="ECO:0000313" key="9">
    <source>
        <dbReference type="Proteomes" id="UP000629468"/>
    </source>
</evidence>
<comment type="similarity">
    <text evidence="1">Belongs to the DNA photolyase class-1 family.</text>
</comment>
<feature type="site" description="Electron transfer via tryptophanyl radical" evidence="6">
    <location>
        <position position="513"/>
    </location>
</feature>
<dbReference type="GO" id="GO:0006950">
    <property type="term" value="P:response to stress"/>
    <property type="evidence" value="ECO:0007669"/>
    <property type="project" value="UniProtKB-ARBA"/>
</dbReference>
<dbReference type="Pfam" id="PF03441">
    <property type="entry name" value="FAD_binding_7"/>
    <property type="match status" value="1"/>
</dbReference>
<evidence type="ECO:0000259" key="7">
    <source>
        <dbReference type="PROSITE" id="PS51645"/>
    </source>
</evidence>
<dbReference type="InterPro" id="IPR002081">
    <property type="entry name" value="Cryptochrome/DNA_photolyase_1"/>
</dbReference>
<dbReference type="PANTHER" id="PTHR11455">
    <property type="entry name" value="CRYPTOCHROME"/>
    <property type="match status" value="1"/>
</dbReference>
<dbReference type="Gene3D" id="1.10.579.10">
    <property type="entry name" value="DNA Cyclobutane Dipyrimidine Photolyase, subunit A, domain 3"/>
    <property type="match status" value="1"/>
</dbReference>
<dbReference type="AlphaFoldDB" id="A0A8H7F384"/>
<dbReference type="PANTHER" id="PTHR11455:SF18">
    <property type="entry name" value="SI:CH1073-390K14.1"/>
    <property type="match status" value="1"/>
</dbReference>
<keyword evidence="4" id="KW-0157">Chromophore</keyword>
<evidence type="ECO:0000313" key="8">
    <source>
        <dbReference type="EMBL" id="KAF7776017.1"/>
    </source>
</evidence>
<dbReference type="Proteomes" id="UP000629468">
    <property type="component" value="Unassembled WGS sequence"/>
</dbReference>
<evidence type="ECO:0000256" key="6">
    <source>
        <dbReference type="PIRSR" id="PIRSR602081-2"/>
    </source>
</evidence>
<feature type="domain" description="Photolyase/cryptochrome alpha/beta" evidence="7">
    <location>
        <begin position="68"/>
        <end position="205"/>
    </location>
</feature>
<accession>A0A8H7F384</accession>
<keyword evidence="2 5" id="KW-0285">Flavoprotein</keyword>
<feature type="binding site" evidence="5">
    <location>
        <begin position="391"/>
        <end position="398"/>
    </location>
    <ligand>
        <name>FAD</name>
        <dbReference type="ChEBI" id="CHEBI:57692"/>
    </ligand>
</feature>
<reference evidence="8 9" key="1">
    <citation type="journal article" name="Sci. Rep.">
        <title>Telomere-to-telomere assembled and centromere annotated genomes of the two main subspecies of the button mushroom Agaricus bisporus reveal especially polymorphic chromosome ends.</title>
        <authorList>
            <person name="Sonnenberg A.S.M."/>
            <person name="Sedaghat-Telgerd N."/>
            <person name="Lavrijssen B."/>
            <person name="Ohm R.A."/>
            <person name="Hendrickx P.M."/>
            <person name="Scholtmeijer K."/>
            <person name="Baars J.J.P."/>
            <person name="van Peer A."/>
        </authorList>
    </citation>
    <scope>NUCLEOTIDE SEQUENCE [LARGE SCALE GENOMIC DNA]</scope>
    <source>
        <strain evidence="8 9">H119_p4</strain>
    </source>
</reference>
<dbReference type="Gene3D" id="1.25.40.80">
    <property type="match status" value="1"/>
</dbReference>
<feature type="site" description="Electron transfer via tryptophanyl radical" evidence="6">
    <location>
        <position position="490"/>
    </location>
</feature>
<dbReference type="InterPro" id="IPR036155">
    <property type="entry name" value="Crypto/Photolyase_N_sf"/>
</dbReference>
<dbReference type="InterPro" id="IPR018394">
    <property type="entry name" value="DNA_photolyase_1_CS_C"/>
</dbReference>
<evidence type="ECO:0000256" key="5">
    <source>
        <dbReference type="PIRSR" id="PIRSR602081-1"/>
    </source>
</evidence>
<name>A0A8H7F384_AGABI</name>
<sequence>MPRRARSPGLENTEDLRNVKRIRLEGDQYKPIKIATMEAAAVVDANPPYFKLKQLIEHGMPDPDKGKVVFYWMRFADLRITDNRALHKASEQAQKDGIPLAVLFVLSPEDYFAHDRSSRRIDFVLRNLKLLQEAFSKLHIPLYVITHKPRRTLAERIVESIKEYGCRHLYANLEHEVDELRRDIRMWQLGERHGIQVNLFHDKCIVEPGVVLTKQARGYTIFTPYWRNWVDTLNANLGKYIEKCPVPLPNNESIRRDKKLSFLFQTSVPGSINGFELSDNDAANMKEFWPAGEATAIQVLDRFLKTKSRSSQLGAVDPLSPGAQDGANHNRIHKYHQSRDQMDRDTTSRLSVYLSAGVISVRECVRQTMQLTGSKKVDGNRSAGVGRWIQELAWRDFYTGILVHYPRVSMGRPYLEKYSRVVWENHQAPQDTTGVHEHRDSENFKKWKEGMTGVPIVDAAMRCLNKMGWVHNRARMIVAMYLTKDLMIDWRLGERYFMQTLIDGDLASNNGGWQWSASTGVDPCPYFRIFNPHSQSLKADPTGEFIRYWVPELRRLHGPEIHDPSASTADKLGYPRKVIEHSAARDRALRRFKNPGEA</sequence>
<dbReference type="EMBL" id="JABXXO010000006">
    <property type="protein sequence ID" value="KAF7776017.1"/>
    <property type="molecule type" value="Genomic_DNA"/>
</dbReference>
<dbReference type="SUPFAM" id="SSF48173">
    <property type="entry name" value="Cryptochrome/photolyase FAD-binding domain"/>
    <property type="match status" value="1"/>
</dbReference>
<feature type="binding site" evidence="5">
    <location>
        <position position="388"/>
    </location>
    <ligand>
        <name>FAD</name>
        <dbReference type="ChEBI" id="CHEBI:57692"/>
    </ligand>
</feature>
<dbReference type="SUPFAM" id="SSF52425">
    <property type="entry name" value="Cryptochrome/photolyase, N-terminal domain"/>
    <property type="match status" value="1"/>
</dbReference>
<dbReference type="InterPro" id="IPR036134">
    <property type="entry name" value="Crypto/Photolyase_FAD-like_sf"/>
</dbReference>
<dbReference type="PROSITE" id="PS00394">
    <property type="entry name" value="DNA_PHOTOLYASES_1_1"/>
    <property type="match status" value="1"/>
</dbReference>
<comment type="caution">
    <text evidence="8">The sequence shown here is derived from an EMBL/GenBank/DDBJ whole genome shotgun (WGS) entry which is preliminary data.</text>
</comment>
<evidence type="ECO:0000256" key="4">
    <source>
        <dbReference type="ARBA" id="ARBA00022991"/>
    </source>
</evidence>
<comment type="cofactor">
    <cofactor evidence="5">
        <name>FAD</name>
        <dbReference type="ChEBI" id="CHEBI:57692"/>
    </cofactor>
    <text evidence="5">Binds 1 FAD per subunit.</text>
</comment>